<evidence type="ECO:0000256" key="1">
    <source>
        <dbReference type="ARBA" id="ARBA00022679"/>
    </source>
</evidence>
<dbReference type="AlphaFoldDB" id="A0AAU9D883"/>
<dbReference type="HAMAP" id="MF_00361">
    <property type="entry name" value="NAD_kinase"/>
    <property type="match status" value="1"/>
</dbReference>
<evidence type="ECO:0000313" key="9">
    <source>
        <dbReference type="EMBL" id="BDR55875.1"/>
    </source>
</evidence>
<feature type="binding site" evidence="8">
    <location>
        <begin position="46"/>
        <end position="47"/>
    </location>
    <ligand>
        <name>NAD(+)</name>
        <dbReference type="ChEBI" id="CHEBI:57540"/>
    </ligand>
</feature>
<dbReference type="InterPro" id="IPR016064">
    <property type="entry name" value="NAD/diacylglycerol_kinase_sf"/>
</dbReference>
<evidence type="ECO:0000256" key="2">
    <source>
        <dbReference type="ARBA" id="ARBA00022741"/>
    </source>
</evidence>
<dbReference type="NCBIfam" id="NF003424">
    <property type="entry name" value="PRK04885.1"/>
    <property type="match status" value="1"/>
</dbReference>
<comment type="subcellular location">
    <subcellularLocation>
        <location evidence="8">Cytoplasm</location>
    </subcellularLocation>
</comment>
<dbReference type="Gene3D" id="2.60.200.30">
    <property type="entry name" value="Probable inorganic polyphosphate/atp-NAD kinase, domain 2"/>
    <property type="match status" value="1"/>
</dbReference>
<dbReference type="GO" id="GO:0005524">
    <property type="term" value="F:ATP binding"/>
    <property type="evidence" value="ECO:0007669"/>
    <property type="project" value="UniProtKB-KW"/>
</dbReference>
<dbReference type="InterPro" id="IPR017437">
    <property type="entry name" value="ATP-NAD_kinase_PpnK-typ_C"/>
</dbReference>
<dbReference type="KEGG" id="xak:KIMC2_04370"/>
<comment type="caution">
    <text evidence="8">Lacks conserved residue(s) required for the propagation of feature annotation.</text>
</comment>
<dbReference type="GO" id="GO:0051287">
    <property type="term" value="F:NAD binding"/>
    <property type="evidence" value="ECO:0007669"/>
    <property type="project" value="UniProtKB-ARBA"/>
</dbReference>
<sequence>MKVAIFSNNRPKTIMVVNKLKRLLMNKGITIVENEVPEIVISVGGDGTILSAFHHYLKFINEVRFIGVHTGHLGFYTDYREFELEELVDSLLRDQEEVVSYPLLKIDAYRDSEKDPFETYYALNESTVRRVVSTFTCNILVKDNFFEKFRGDGLCISTPTGSTAYNKSLNGAVIHPTVRALQVAEIASLNNSIFRTLGSPMVLSPQEWVEVELLDPNDIYLSVDNLTMHNTGVTRLRYQIADESIRFVKYRHMHFWDRVGNSFIYLKKNYEK</sequence>
<evidence type="ECO:0000256" key="3">
    <source>
        <dbReference type="ARBA" id="ARBA00022777"/>
    </source>
</evidence>
<keyword evidence="1 8" id="KW-0808">Transferase</keyword>
<keyword evidence="3 8" id="KW-0418">Kinase</keyword>
<evidence type="ECO:0000256" key="8">
    <source>
        <dbReference type="HAMAP-Rule" id="MF_00361"/>
    </source>
</evidence>
<name>A0AAU9D883_9LACO</name>
<evidence type="ECO:0000256" key="6">
    <source>
        <dbReference type="ARBA" id="ARBA00023027"/>
    </source>
</evidence>
<dbReference type="EMBL" id="AP026801">
    <property type="protein sequence ID" value="BDR55875.1"/>
    <property type="molecule type" value="Genomic_DNA"/>
</dbReference>
<proteinExistence type="inferred from homology"/>
<feature type="active site" description="Proton acceptor" evidence="8">
    <location>
        <position position="46"/>
    </location>
</feature>
<evidence type="ECO:0000256" key="4">
    <source>
        <dbReference type="ARBA" id="ARBA00022840"/>
    </source>
</evidence>
<comment type="catalytic activity">
    <reaction evidence="7 8">
        <text>NAD(+) + ATP = ADP + NADP(+) + H(+)</text>
        <dbReference type="Rhea" id="RHEA:18629"/>
        <dbReference type="ChEBI" id="CHEBI:15378"/>
        <dbReference type="ChEBI" id="CHEBI:30616"/>
        <dbReference type="ChEBI" id="CHEBI:57540"/>
        <dbReference type="ChEBI" id="CHEBI:58349"/>
        <dbReference type="ChEBI" id="CHEBI:456216"/>
        <dbReference type="EC" id="2.7.1.23"/>
    </reaction>
</comment>
<reference evidence="9 10" key="1">
    <citation type="journal article" date="2023" name="Microbiol. Spectr.">
        <title>Symbiosis of Carpenter Bees with Uncharacterized Lactic Acid Bacteria Showing NAD Auxotrophy.</title>
        <authorList>
            <person name="Kawasaki S."/>
            <person name="Ozawa K."/>
            <person name="Mori T."/>
            <person name="Yamamoto A."/>
            <person name="Ito M."/>
            <person name="Ohkuma M."/>
            <person name="Sakamoto M."/>
            <person name="Matsutani M."/>
        </authorList>
    </citation>
    <scope>NUCLEOTIDE SEQUENCE [LARGE SCALE GENOMIC DNA]</scope>
    <source>
        <strain evidence="9 10">KimC2</strain>
    </source>
</reference>
<comment type="function">
    <text evidence="8">Involved in the regulation of the intracellular balance of NAD and NADP, and is a key enzyme in the biosynthesis of NADP. Catalyzes specifically the phosphorylation on 2'-hydroxyl of the adenosine moiety of NAD to yield NADP.</text>
</comment>
<feature type="binding site" evidence="8">
    <location>
        <position position="150"/>
    </location>
    <ligand>
        <name>NAD(+)</name>
        <dbReference type="ChEBI" id="CHEBI:57540"/>
    </ligand>
</feature>
<dbReference type="GO" id="GO:0019674">
    <property type="term" value="P:NAD+ metabolic process"/>
    <property type="evidence" value="ECO:0007669"/>
    <property type="project" value="InterPro"/>
</dbReference>
<dbReference type="GO" id="GO:0006741">
    <property type="term" value="P:NADP+ biosynthetic process"/>
    <property type="evidence" value="ECO:0007669"/>
    <property type="project" value="UniProtKB-UniRule"/>
</dbReference>
<dbReference type="InterPro" id="IPR017438">
    <property type="entry name" value="ATP-NAD_kinase_N"/>
</dbReference>
<dbReference type="EC" id="2.7.1.23" evidence="8"/>
<keyword evidence="6 8" id="KW-0520">NAD</keyword>
<evidence type="ECO:0000313" key="10">
    <source>
        <dbReference type="Proteomes" id="UP001321804"/>
    </source>
</evidence>
<feature type="binding site" evidence="8">
    <location>
        <begin position="124"/>
        <end position="125"/>
    </location>
    <ligand>
        <name>NAD(+)</name>
        <dbReference type="ChEBI" id="CHEBI:57540"/>
    </ligand>
</feature>
<keyword evidence="2 8" id="KW-0547">Nucleotide-binding</keyword>
<dbReference type="RefSeq" id="WP_317697564.1">
    <property type="nucleotide sequence ID" value="NZ_AP026801.1"/>
</dbReference>
<dbReference type="PANTHER" id="PTHR20275:SF0">
    <property type="entry name" value="NAD KINASE"/>
    <property type="match status" value="1"/>
</dbReference>
<feature type="binding site" evidence="8">
    <location>
        <position position="187"/>
    </location>
    <ligand>
        <name>NAD(+)</name>
        <dbReference type="ChEBI" id="CHEBI:57540"/>
    </ligand>
</feature>
<feature type="binding site" evidence="8">
    <location>
        <position position="152"/>
    </location>
    <ligand>
        <name>NAD(+)</name>
        <dbReference type="ChEBI" id="CHEBI:57540"/>
    </ligand>
</feature>
<evidence type="ECO:0000256" key="5">
    <source>
        <dbReference type="ARBA" id="ARBA00022857"/>
    </source>
</evidence>
<keyword evidence="10" id="KW-1185">Reference proteome</keyword>
<protein>
    <recommendedName>
        <fullName evidence="8">NAD kinase</fullName>
        <ecNumber evidence="8">2.7.1.23</ecNumber>
    </recommendedName>
    <alternativeName>
        <fullName evidence="8">ATP-dependent NAD kinase</fullName>
    </alternativeName>
</protein>
<organism evidence="9 10">
    <name type="scientific">Xylocopilactobacillus apis</name>
    <dbReference type="NCBI Taxonomy" id="2932183"/>
    <lineage>
        <taxon>Bacteria</taxon>
        <taxon>Bacillati</taxon>
        <taxon>Bacillota</taxon>
        <taxon>Bacilli</taxon>
        <taxon>Lactobacillales</taxon>
        <taxon>Lactobacillaceae</taxon>
        <taxon>Xylocopilactobacillus</taxon>
    </lineage>
</organism>
<dbReference type="SUPFAM" id="SSF111331">
    <property type="entry name" value="NAD kinase/diacylglycerol kinase-like"/>
    <property type="match status" value="1"/>
</dbReference>
<dbReference type="Pfam" id="PF01513">
    <property type="entry name" value="NAD_kinase"/>
    <property type="match status" value="1"/>
</dbReference>
<comment type="cofactor">
    <cofactor evidence="8">
        <name>a divalent metal cation</name>
        <dbReference type="ChEBI" id="CHEBI:60240"/>
    </cofactor>
</comment>
<keyword evidence="4 8" id="KW-0067">ATP-binding</keyword>
<evidence type="ECO:0000256" key="7">
    <source>
        <dbReference type="ARBA" id="ARBA00047925"/>
    </source>
</evidence>
<dbReference type="Proteomes" id="UP001321804">
    <property type="component" value="Chromosome"/>
</dbReference>
<gene>
    <name evidence="9" type="primary">ppnK</name>
    <name evidence="8" type="synonym">nadK</name>
    <name evidence="9" type="ORF">KIMC2_04370</name>
</gene>
<comment type="similarity">
    <text evidence="8">Belongs to the NAD kinase family.</text>
</comment>
<dbReference type="GO" id="GO:0003951">
    <property type="term" value="F:NAD+ kinase activity"/>
    <property type="evidence" value="ECO:0007669"/>
    <property type="project" value="UniProtKB-UniRule"/>
</dbReference>
<dbReference type="Pfam" id="PF20143">
    <property type="entry name" value="NAD_kinase_C"/>
    <property type="match status" value="1"/>
</dbReference>
<keyword evidence="8" id="KW-0963">Cytoplasm</keyword>
<feature type="binding site" evidence="8">
    <location>
        <begin position="163"/>
        <end position="168"/>
    </location>
    <ligand>
        <name>NAD(+)</name>
        <dbReference type="ChEBI" id="CHEBI:57540"/>
    </ligand>
</feature>
<dbReference type="GO" id="GO:0005737">
    <property type="term" value="C:cytoplasm"/>
    <property type="evidence" value="ECO:0007669"/>
    <property type="project" value="UniProtKB-SubCell"/>
</dbReference>
<dbReference type="GO" id="GO:0046872">
    <property type="term" value="F:metal ion binding"/>
    <property type="evidence" value="ECO:0007669"/>
    <property type="project" value="UniProtKB-UniRule"/>
</dbReference>
<accession>A0AAU9D883</accession>
<keyword evidence="5 8" id="KW-0521">NADP</keyword>
<dbReference type="PANTHER" id="PTHR20275">
    <property type="entry name" value="NAD KINASE"/>
    <property type="match status" value="1"/>
</dbReference>
<dbReference type="InterPro" id="IPR002504">
    <property type="entry name" value="NADK"/>
</dbReference>
<dbReference type="Gene3D" id="3.40.50.10330">
    <property type="entry name" value="Probable inorganic polyphosphate/atp-NAD kinase, domain 1"/>
    <property type="match status" value="1"/>
</dbReference>